<name>A0A9X1N0P3_9GAMM</name>
<evidence type="ECO:0000313" key="3">
    <source>
        <dbReference type="Proteomes" id="UP001139171"/>
    </source>
</evidence>
<dbReference type="EMBL" id="JAJNAG010000070">
    <property type="protein sequence ID" value="MCD1127650.1"/>
    <property type="molecule type" value="Genomic_DNA"/>
</dbReference>
<feature type="region of interest" description="Disordered" evidence="1">
    <location>
        <begin position="94"/>
        <end position="163"/>
    </location>
</feature>
<organism evidence="2 3">
    <name type="scientific">Limnobaculum eriocheiris</name>
    <dbReference type="NCBI Taxonomy" id="2897391"/>
    <lineage>
        <taxon>Bacteria</taxon>
        <taxon>Pseudomonadati</taxon>
        <taxon>Pseudomonadota</taxon>
        <taxon>Gammaproteobacteria</taxon>
        <taxon>Enterobacterales</taxon>
        <taxon>Budviciaceae</taxon>
        <taxon>Limnobaculum</taxon>
    </lineage>
</organism>
<evidence type="ECO:0000256" key="1">
    <source>
        <dbReference type="SAM" id="MobiDB-lite"/>
    </source>
</evidence>
<dbReference type="Proteomes" id="UP001139171">
    <property type="component" value="Unassembled WGS sequence"/>
</dbReference>
<gene>
    <name evidence="2" type="ORF">LPW36_16970</name>
</gene>
<reference evidence="2" key="1">
    <citation type="submission" date="2021-11" db="EMBL/GenBank/DDBJ databases">
        <title>Jinshanibacter sp. isolated from one year old Eriocheir sinensis.</title>
        <authorList>
            <person name="Li J.-Y."/>
            <person name="He W."/>
            <person name="Gao T.-H."/>
        </authorList>
    </citation>
    <scope>NUCLEOTIDE SEQUENCE</scope>
    <source>
        <strain evidence="2">LJY008</strain>
    </source>
</reference>
<proteinExistence type="predicted"/>
<accession>A0A9X1N0P3</accession>
<feature type="compositionally biased region" description="Polar residues" evidence="1">
    <location>
        <begin position="139"/>
        <end position="148"/>
    </location>
</feature>
<evidence type="ECO:0000313" key="2">
    <source>
        <dbReference type="EMBL" id="MCD1127650.1"/>
    </source>
</evidence>
<comment type="caution">
    <text evidence="2">The sequence shown here is derived from an EMBL/GenBank/DDBJ whole genome shotgun (WGS) entry which is preliminary data.</text>
</comment>
<dbReference type="RefSeq" id="WP_230611718.1">
    <property type="nucleotide sequence ID" value="NZ_JAJNAG010000070.1"/>
</dbReference>
<dbReference type="AlphaFoldDB" id="A0A9X1N0P3"/>
<feature type="compositionally biased region" description="Polar residues" evidence="1">
    <location>
        <begin position="109"/>
        <end position="129"/>
    </location>
</feature>
<sequence length="163" mass="16849">MNPAIIIDDYYISGNHQSLLGVAEDGQLYTYMATDAVGDGYALADEGLTSVALGGSSLGDSSYLFESVEYGDGLMSLCPWFLGAATIGGIGYAINNNKDDDNDNSSSSLQPTTQSEPQPVSDAASQSEAQPVPEVASPSEFQTETVSTPGGGSDVTYNTIAPT</sequence>
<keyword evidence="3" id="KW-1185">Reference proteome</keyword>
<protein>
    <submittedName>
        <fullName evidence="2">Uncharacterized protein</fullName>
    </submittedName>
</protein>